<proteinExistence type="predicted"/>
<dbReference type="GeneID" id="25985767"/>
<protein>
    <recommendedName>
        <fullName evidence="3">Transcriptional regulator</fullName>
    </recommendedName>
</protein>
<dbReference type="OrthoDB" id="2101473at2759"/>
<reference evidence="1 2" key="1">
    <citation type="journal article" date="2012" name="Eukaryot. Cell">
        <title>Draft genome sequence of CBS 2479, the standard type strain of Trichosporon asahii.</title>
        <authorList>
            <person name="Yang R.Y."/>
            <person name="Li H.T."/>
            <person name="Zhu H."/>
            <person name="Zhou G.P."/>
            <person name="Wang M."/>
            <person name="Wang L."/>
        </authorList>
    </citation>
    <scope>NUCLEOTIDE SEQUENCE [LARGE SCALE GENOMIC DNA]</scope>
    <source>
        <strain evidence="2">ATCC 90039 / CBS 2479 / JCM 2466 / KCTC 7840 / NCYC 2677 / UAMH 7654</strain>
    </source>
</reference>
<dbReference type="EMBL" id="ALBS01000193">
    <property type="protein sequence ID" value="EJT48708.1"/>
    <property type="molecule type" value="Genomic_DNA"/>
</dbReference>
<name>J5QRD8_TRIAS</name>
<evidence type="ECO:0000313" key="1">
    <source>
        <dbReference type="EMBL" id="EJT48708.1"/>
    </source>
</evidence>
<dbReference type="Proteomes" id="UP000002748">
    <property type="component" value="Unassembled WGS sequence"/>
</dbReference>
<dbReference type="Pfam" id="PF04299">
    <property type="entry name" value="FMN_bind_2"/>
    <property type="match status" value="1"/>
</dbReference>
<dbReference type="InterPro" id="IPR007396">
    <property type="entry name" value="TR_PAI2-type"/>
</dbReference>
<sequence>MHIPAYHGEHDSATLESFIKTNPLGQLTTAIPLAGQETIQVSHIPWVLTPSSDGSAAKLRGHVARANPQIKSILASLEKTAGGRTGTLEDNVLILFNAPVHSYVPPRFYQATKPTTGKTVPTWDYAAVQVYGKLTCYGSNDDESLSFLTTLLDDLTLESETKAAKQDKTDTLWTTDEAPESYRNMLKKAIVGVEIEVEHMEGRFKLSQEMKGADHSGVVEGYRARGTAEGDEMARMVEERGKLRDEKAAAKAAA</sequence>
<dbReference type="PANTHER" id="PTHR35802">
    <property type="entry name" value="PROTEASE SYNTHASE AND SPORULATION PROTEIN PAI 2"/>
    <property type="match status" value="1"/>
</dbReference>
<dbReference type="RefSeq" id="XP_014180673.1">
    <property type="nucleotide sequence ID" value="XM_014325198.1"/>
</dbReference>
<dbReference type="KEGG" id="tasa:A1Q1_02253"/>
<gene>
    <name evidence="1" type="ORF">A1Q1_02253</name>
</gene>
<accession>J5QRD8</accession>
<dbReference type="HOGENOM" id="CLU_065853_1_0_1"/>
<comment type="caution">
    <text evidence="1">The sequence shown here is derived from an EMBL/GenBank/DDBJ whole genome shotgun (WGS) entry which is preliminary data.</text>
</comment>
<dbReference type="PANTHER" id="PTHR35802:SF1">
    <property type="entry name" value="PROTEASE SYNTHASE AND SPORULATION PROTEIN PAI 2"/>
    <property type="match status" value="1"/>
</dbReference>
<organism evidence="1 2">
    <name type="scientific">Trichosporon asahii var. asahii (strain ATCC 90039 / CBS 2479 / JCM 2466 / KCTC 7840 / NBRC 103889/ NCYC 2677 / UAMH 7654)</name>
    <name type="common">Yeast</name>
    <dbReference type="NCBI Taxonomy" id="1186058"/>
    <lineage>
        <taxon>Eukaryota</taxon>
        <taxon>Fungi</taxon>
        <taxon>Dikarya</taxon>
        <taxon>Basidiomycota</taxon>
        <taxon>Agaricomycotina</taxon>
        <taxon>Tremellomycetes</taxon>
        <taxon>Trichosporonales</taxon>
        <taxon>Trichosporonaceae</taxon>
        <taxon>Trichosporon</taxon>
    </lineage>
</organism>
<dbReference type="PIRSF" id="PIRSF010372">
    <property type="entry name" value="PaiB"/>
    <property type="match status" value="1"/>
</dbReference>
<dbReference type="InterPro" id="IPR012349">
    <property type="entry name" value="Split_barrel_FMN-bd"/>
</dbReference>
<evidence type="ECO:0000313" key="2">
    <source>
        <dbReference type="Proteomes" id="UP000002748"/>
    </source>
</evidence>
<dbReference type="Gene3D" id="2.30.110.10">
    <property type="entry name" value="Electron Transport, Fmn-binding Protein, Chain A"/>
    <property type="match status" value="1"/>
</dbReference>
<evidence type="ECO:0008006" key="3">
    <source>
        <dbReference type="Google" id="ProtNLM"/>
    </source>
</evidence>
<dbReference type="AlphaFoldDB" id="J5QRD8"/>
<dbReference type="SUPFAM" id="SSF50475">
    <property type="entry name" value="FMN-binding split barrel"/>
    <property type="match status" value="1"/>
</dbReference>
<dbReference type="VEuPathDB" id="FungiDB:A1Q1_02253"/>